<dbReference type="GO" id="GO:0051131">
    <property type="term" value="P:chaperone-mediated protein complex assembly"/>
    <property type="evidence" value="ECO:0007669"/>
    <property type="project" value="InterPro"/>
</dbReference>
<dbReference type="GO" id="GO:0051082">
    <property type="term" value="F:unfolded protein binding"/>
    <property type="evidence" value="ECO:0007669"/>
    <property type="project" value="InterPro"/>
</dbReference>
<dbReference type="InterPro" id="IPR003765">
    <property type="entry name" value="NO3_reductase_chaperone_NarJ"/>
</dbReference>
<sequence length="269" mass="29116">MGEFVGLPSVPVADTVTLDDAPRRIARMACSLLLDYPDEALATTLGAVRAEVGALPAPVREEIDAFCAAAEQLGVRALQEHYVEVFDQRRRCALSLTYFTHGDTRGRGQALLAFREAMRRAGFSQVREELPDYLPIVLELCALDDTGTGEALLAANREGLEVIRTALRSAHSPYAHLLEAIVRTLPAASDETMAAYRRLIAQGPPTELVGVGRPTLHEPLEPNTREPGPHEHGPHEPGPHEPNTHEPGLHASNPHAPNPHAPSPHGRGK</sequence>
<dbReference type="Gene3D" id="1.10.3480.10">
    <property type="entry name" value="TorD-like"/>
    <property type="match status" value="1"/>
</dbReference>
<feature type="region of interest" description="Disordered" evidence="2">
    <location>
        <begin position="205"/>
        <end position="269"/>
    </location>
</feature>
<organism evidence="3 4">
    <name type="scientific">Propionibacterium freudenreichii</name>
    <dbReference type="NCBI Taxonomy" id="1744"/>
    <lineage>
        <taxon>Bacteria</taxon>
        <taxon>Bacillati</taxon>
        <taxon>Actinomycetota</taxon>
        <taxon>Actinomycetes</taxon>
        <taxon>Propionibacteriales</taxon>
        <taxon>Propionibacteriaceae</taxon>
        <taxon>Propionibacterium</taxon>
    </lineage>
</organism>
<dbReference type="InterPro" id="IPR036411">
    <property type="entry name" value="TorD-like_sf"/>
</dbReference>
<evidence type="ECO:0000313" key="3">
    <source>
        <dbReference type="EMBL" id="SCQ81781.1"/>
    </source>
</evidence>
<name>A0A0A8TCT0_9ACTN</name>
<dbReference type="PANTHER" id="PTHR43680">
    <property type="entry name" value="NITRATE REDUCTASE MOLYBDENUM COFACTOR ASSEMBLY CHAPERONE"/>
    <property type="match status" value="1"/>
</dbReference>
<proteinExistence type="predicted"/>
<dbReference type="AlphaFoldDB" id="A0A0A8TCT0"/>
<dbReference type="SUPFAM" id="SSF89155">
    <property type="entry name" value="TorD-like"/>
    <property type="match status" value="1"/>
</dbReference>
<dbReference type="PANTHER" id="PTHR43680:SF2">
    <property type="entry name" value="NITRATE REDUCTASE MOLYBDENUM COFACTOR ASSEMBLY CHAPERONE NARJ"/>
    <property type="match status" value="1"/>
</dbReference>
<gene>
    <name evidence="3" type="ORF">PFR_JS23_2033</name>
</gene>
<feature type="compositionally biased region" description="Basic and acidic residues" evidence="2">
    <location>
        <begin position="215"/>
        <end position="248"/>
    </location>
</feature>
<dbReference type="GO" id="GO:0042128">
    <property type="term" value="P:nitrate assimilation"/>
    <property type="evidence" value="ECO:0007669"/>
    <property type="project" value="UniProtKB-KW"/>
</dbReference>
<dbReference type="Pfam" id="PF02613">
    <property type="entry name" value="Nitrate_red_del"/>
    <property type="match status" value="1"/>
</dbReference>
<accession>A0A0A8TCT0</accession>
<dbReference type="Proteomes" id="UP000250080">
    <property type="component" value="Chromosome I"/>
</dbReference>
<evidence type="ECO:0000256" key="2">
    <source>
        <dbReference type="SAM" id="MobiDB-lite"/>
    </source>
</evidence>
<dbReference type="EMBL" id="LT618793">
    <property type="protein sequence ID" value="SCQ81781.1"/>
    <property type="molecule type" value="Genomic_DNA"/>
</dbReference>
<protein>
    <submittedName>
        <fullName evidence="3">Nitrate reductase molybdenum cofactor assembly chaperone</fullName>
    </submittedName>
</protein>
<reference evidence="3 4" key="1">
    <citation type="submission" date="2016-09" db="EMBL/GenBank/DDBJ databases">
        <authorList>
            <person name="Laine KS P."/>
        </authorList>
    </citation>
    <scope>NUCLEOTIDE SEQUENCE [LARGE SCALE GENOMIC DNA]</scope>
    <source>
        <strain evidence="3">PFRJS-23</strain>
    </source>
</reference>
<dbReference type="OrthoDB" id="4307003at2"/>
<dbReference type="GO" id="GO:0016530">
    <property type="term" value="F:metallochaperone activity"/>
    <property type="evidence" value="ECO:0007669"/>
    <property type="project" value="TreeGrafter"/>
</dbReference>
<dbReference type="InterPro" id="IPR020945">
    <property type="entry name" value="DMSO/NO3_reduct_chaperone"/>
</dbReference>
<evidence type="ECO:0000256" key="1">
    <source>
        <dbReference type="ARBA" id="ARBA00023063"/>
    </source>
</evidence>
<evidence type="ECO:0000313" key="4">
    <source>
        <dbReference type="Proteomes" id="UP000250080"/>
    </source>
</evidence>
<dbReference type="NCBIfam" id="TIGR00684">
    <property type="entry name" value="narJ"/>
    <property type="match status" value="1"/>
</dbReference>
<keyword evidence="1" id="KW-0534">Nitrate assimilation</keyword>